<dbReference type="Proteomes" id="UP000191931">
    <property type="component" value="Unassembled WGS sequence"/>
</dbReference>
<evidence type="ECO:0000313" key="2">
    <source>
        <dbReference type="Proteomes" id="UP000191931"/>
    </source>
</evidence>
<dbReference type="STRING" id="1246637.MTBBW1_2010006"/>
<sequence length="67" mass="7957">MINMGNNTEISYIFFLTAKFTSNKELTVDLYIYKIFNLSLNGRDYHSAPHRWKFVSISTVKVYVFIR</sequence>
<evidence type="ECO:0000313" key="1">
    <source>
        <dbReference type="EMBL" id="SLM29897.1"/>
    </source>
</evidence>
<proteinExistence type="predicted"/>
<organism evidence="1 2">
    <name type="scientific">Desulfamplus magnetovallimortis</name>
    <dbReference type="NCBI Taxonomy" id="1246637"/>
    <lineage>
        <taxon>Bacteria</taxon>
        <taxon>Pseudomonadati</taxon>
        <taxon>Thermodesulfobacteriota</taxon>
        <taxon>Desulfobacteria</taxon>
        <taxon>Desulfobacterales</taxon>
        <taxon>Desulfobacteraceae</taxon>
        <taxon>Desulfamplus</taxon>
    </lineage>
</organism>
<keyword evidence="2" id="KW-1185">Reference proteome</keyword>
<dbReference type="AlphaFoldDB" id="A0A1W1HBM9"/>
<dbReference type="EMBL" id="FWEV01000115">
    <property type="protein sequence ID" value="SLM29897.1"/>
    <property type="molecule type" value="Genomic_DNA"/>
</dbReference>
<protein>
    <submittedName>
        <fullName evidence="1">Uncharacterized protein</fullName>
    </submittedName>
</protein>
<reference evidence="1 2" key="1">
    <citation type="submission" date="2017-03" db="EMBL/GenBank/DDBJ databases">
        <authorList>
            <person name="Afonso C.L."/>
            <person name="Miller P.J."/>
            <person name="Scott M.A."/>
            <person name="Spackman E."/>
            <person name="Goraichik I."/>
            <person name="Dimitrov K.M."/>
            <person name="Suarez D.L."/>
            <person name="Swayne D.E."/>
        </authorList>
    </citation>
    <scope>NUCLEOTIDE SEQUENCE [LARGE SCALE GENOMIC DNA]</scope>
    <source>
        <strain evidence="1">PRJEB14757</strain>
    </source>
</reference>
<gene>
    <name evidence="1" type="ORF">MTBBW1_2010006</name>
</gene>
<name>A0A1W1HBM9_9BACT</name>
<accession>A0A1W1HBM9</accession>